<evidence type="ECO:0000256" key="1">
    <source>
        <dbReference type="ARBA" id="ARBA00022723"/>
    </source>
</evidence>
<evidence type="ECO:0000256" key="3">
    <source>
        <dbReference type="ARBA" id="ARBA00022833"/>
    </source>
</evidence>
<proteinExistence type="predicted"/>
<keyword evidence="3" id="KW-0862">Zinc</keyword>
<keyword evidence="6" id="KW-1185">Reference proteome</keyword>
<feature type="domain" description="3CxxC-type" evidence="4">
    <location>
        <begin position="60"/>
        <end position="160"/>
    </location>
</feature>
<dbReference type="AlphaFoldDB" id="A0AAN6PE51"/>
<accession>A0AAN6PE51</accession>
<reference evidence="6" key="1">
    <citation type="journal article" date="2023" name="Mol. Phylogenet. Evol.">
        <title>Genome-scale phylogeny and comparative genomics of the fungal order Sordariales.</title>
        <authorList>
            <person name="Hensen N."/>
            <person name="Bonometti L."/>
            <person name="Westerberg I."/>
            <person name="Brannstrom I.O."/>
            <person name="Guillou S."/>
            <person name="Cros-Aarteil S."/>
            <person name="Calhoun S."/>
            <person name="Haridas S."/>
            <person name="Kuo A."/>
            <person name="Mondo S."/>
            <person name="Pangilinan J."/>
            <person name="Riley R."/>
            <person name="LaButti K."/>
            <person name="Andreopoulos B."/>
            <person name="Lipzen A."/>
            <person name="Chen C."/>
            <person name="Yan M."/>
            <person name="Daum C."/>
            <person name="Ng V."/>
            <person name="Clum A."/>
            <person name="Steindorff A."/>
            <person name="Ohm R.A."/>
            <person name="Martin F."/>
            <person name="Silar P."/>
            <person name="Natvig D.O."/>
            <person name="Lalanne C."/>
            <person name="Gautier V."/>
            <person name="Ament-Velasquez S.L."/>
            <person name="Kruys A."/>
            <person name="Hutchinson M.I."/>
            <person name="Powell A.J."/>
            <person name="Barry K."/>
            <person name="Miller A.N."/>
            <person name="Grigoriev I.V."/>
            <person name="Debuchy R."/>
            <person name="Gladieux P."/>
            <person name="Hiltunen Thoren M."/>
            <person name="Johannesson H."/>
        </authorList>
    </citation>
    <scope>NUCLEOTIDE SEQUENCE [LARGE SCALE GENOMIC DNA]</scope>
    <source>
        <strain evidence="6">CBS 284.82</strain>
    </source>
</reference>
<name>A0AAN6PE51_9PEZI</name>
<evidence type="ECO:0000259" key="4">
    <source>
        <dbReference type="SMART" id="SM01328"/>
    </source>
</evidence>
<protein>
    <recommendedName>
        <fullName evidence="4">3CxxC-type domain-containing protein</fullName>
    </recommendedName>
</protein>
<dbReference type="InterPro" id="IPR027377">
    <property type="entry name" value="ZAR1/RTP1-5-like_Znf-3CxxC"/>
</dbReference>
<evidence type="ECO:0000313" key="6">
    <source>
        <dbReference type="Proteomes" id="UP001303115"/>
    </source>
</evidence>
<dbReference type="SMART" id="SM01328">
    <property type="entry name" value="zf-3CxxC"/>
    <property type="match status" value="1"/>
</dbReference>
<comment type="caution">
    <text evidence="5">The sequence shown here is derived from an EMBL/GenBank/DDBJ whole genome shotgun (WGS) entry which is preliminary data.</text>
</comment>
<sequence length="166" mass="18987">MPFTKKPYKPKGELSRNTTAMFPSLHEDVADALSDAFISPEPWFNPTGGDDDAITVYDTHIMGRFDCRNPACAKQGWGSKKISILIRQYPDNGYNAVVFKQRCKACERVGALRLDENSYVERVTYRLKKWAGIRMETPEYNGNHRGPPHEYDLCEGCKRGYCQRVD</sequence>
<evidence type="ECO:0000256" key="2">
    <source>
        <dbReference type="ARBA" id="ARBA00022771"/>
    </source>
</evidence>
<dbReference type="Pfam" id="PF13695">
    <property type="entry name" value="Zn_ribbon_3CxxC"/>
    <property type="match status" value="1"/>
</dbReference>
<organism evidence="5 6">
    <name type="scientific">Parachaetomium inaequale</name>
    <dbReference type="NCBI Taxonomy" id="2588326"/>
    <lineage>
        <taxon>Eukaryota</taxon>
        <taxon>Fungi</taxon>
        <taxon>Dikarya</taxon>
        <taxon>Ascomycota</taxon>
        <taxon>Pezizomycotina</taxon>
        <taxon>Sordariomycetes</taxon>
        <taxon>Sordariomycetidae</taxon>
        <taxon>Sordariales</taxon>
        <taxon>Chaetomiaceae</taxon>
        <taxon>Parachaetomium</taxon>
    </lineage>
</organism>
<evidence type="ECO:0000313" key="5">
    <source>
        <dbReference type="EMBL" id="KAK4038952.1"/>
    </source>
</evidence>
<gene>
    <name evidence="5" type="ORF">C8A01DRAFT_37067</name>
</gene>
<keyword evidence="1" id="KW-0479">Metal-binding</keyword>
<keyword evidence="2" id="KW-0863">Zinc-finger</keyword>
<dbReference type="Proteomes" id="UP001303115">
    <property type="component" value="Unassembled WGS sequence"/>
</dbReference>
<dbReference type="EMBL" id="MU854414">
    <property type="protein sequence ID" value="KAK4038952.1"/>
    <property type="molecule type" value="Genomic_DNA"/>
</dbReference>
<dbReference type="GO" id="GO:0008270">
    <property type="term" value="F:zinc ion binding"/>
    <property type="evidence" value="ECO:0007669"/>
    <property type="project" value="UniProtKB-KW"/>
</dbReference>